<keyword evidence="2" id="KW-1185">Reference proteome</keyword>
<evidence type="ECO:0000313" key="1">
    <source>
        <dbReference type="EMBL" id="SAL80016.1"/>
    </source>
</evidence>
<reference evidence="1" key="1">
    <citation type="submission" date="2016-01" db="EMBL/GenBank/DDBJ databases">
        <authorList>
            <person name="Peeters C."/>
        </authorList>
    </citation>
    <scope>NUCLEOTIDE SEQUENCE [LARGE SCALE GENOMIC DNA]</scope>
    <source>
        <strain evidence="1">LMG 22937</strain>
    </source>
</reference>
<gene>
    <name evidence="1" type="ORF">AWB67_05554</name>
</gene>
<comment type="caution">
    <text evidence="1">The sequence shown here is derived from an EMBL/GenBank/DDBJ whole genome shotgun (WGS) entry which is preliminary data.</text>
</comment>
<dbReference type="AlphaFoldDB" id="A0A158KFV4"/>
<dbReference type="Proteomes" id="UP000054925">
    <property type="component" value="Unassembled WGS sequence"/>
</dbReference>
<name>A0A158KFV4_9BURK</name>
<sequence length="37" mass="3976">MSVDTSHMNIVEKGAATADSDTVTVLAISHQLEDDHH</sequence>
<proteinExistence type="predicted"/>
<accession>A0A158KFV4</accession>
<evidence type="ECO:0000313" key="2">
    <source>
        <dbReference type="Proteomes" id="UP000054925"/>
    </source>
</evidence>
<organism evidence="1 2">
    <name type="scientific">Caballeronia terrestris</name>
    <dbReference type="NCBI Taxonomy" id="1226301"/>
    <lineage>
        <taxon>Bacteria</taxon>
        <taxon>Pseudomonadati</taxon>
        <taxon>Pseudomonadota</taxon>
        <taxon>Betaproteobacteria</taxon>
        <taxon>Burkholderiales</taxon>
        <taxon>Burkholderiaceae</taxon>
        <taxon>Caballeronia</taxon>
    </lineage>
</organism>
<dbReference type="EMBL" id="FCOL02000052">
    <property type="protein sequence ID" value="SAL80016.1"/>
    <property type="molecule type" value="Genomic_DNA"/>
</dbReference>
<protein>
    <submittedName>
        <fullName evidence="1">Uncharacterized protein</fullName>
    </submittedName>
</protein>